<dbReference type="EMBL" id="JAOAMV010000008">
    <property type="protein sequence ID" value="MCT2560033.1"/>
    <property type="molecule type" value="Genomic_DNA"/>
</dbReference>
<evidence type="ECO:0000313" key="2">
    <source>
        <dbReference type="EMBL" id="MCT2560033.1"/>
    </source>
</evidence>
<protein>
    <recommendedName>
        <fullName evidence="4">Secreted protein</fullName>
    </recommendedName>
</protein>
<evidence type="ECO:0008006" key="4">
    <source>
        <dbReference type="Google" id="ProtNLM"/>
    </source>
</evidence>
<evidence type="ECO:0000313" key="3">
    <source>
        <dbReference type="Proteomes" id="UP001142648"/>
    </source>
</evidence>
<evidence type="ECO:0000256" key="1">
    <source>
        <dbReference type="SAM" id="SignalP"/>
    </source>
</evidence>
<feature type="signal peptide" evidence="1">
    <location>
        <begin position="1"/>
        <end position="25"/>
    </location>
</feature>
<dbReference type="RefSeq" id="WP_259963146.1">
    <property type="nucleotide sequence ID" value="NZ_JAOAMV010000008.1"/>
</dbReference>
<proteinExistence type="predicted"/>
<name>A0A9X2W308_9SPHN</name>
<dbReference type="Proteomes" id="UP001142648">
    <property type="component" value="Unassembled WGS sequence"/>
</dbReference>
<reference evidence="2" key="1">
    <citation type="submission" date="2022-09" db="EMBL/GenBank/DDBJ databases">
        <title>The genome sequence of Tsuneonella sp. YG55.</title>
        <authorList>
            <person name="Liu Y."/>
        </authorList>
    </citation>
    <scope>NUCLEOTIDE SEQUENCE</scope>
    <source>
        <strain evidence="2">YG55</strain>
    </source>
</reference>
<keyword evidence="3" id="KW-1185">Reference proteome</keyword>
<organism evidence="2 3">
    <name type="scientific">Tsuneonella litorea</name>
    <dbReference type="NCBI Taxonomy" id="2976475"/>
    <lineage>
        <taxon>Bacteria</taxon>
        <taxon>Pseudomonadati</taxon>
        <taxon>Pseudomonadota</taxon>
        <taxon>Alphaproteobacteria</taxon>
        <taxon>Sphingomonadales</taxon>
        <taxon>Erythrobacteraceae</taxon>
        <taxon>Tsuneonella</taxon>
    </lineage>
</organism>
<feature type="chain" id="PRO_5040799253" description="Secreted protein" evidence="1">
    <location>
        <begin position="26"/>
        <end position="330"/>
    </location>
</feature>
<keyword evidence="1" id="KW-0732">Signal</keyword>
<gene>
    <name evidence="2" type="ORF">N0B51_13700</name>
</gene>
<dbReference type="AlphaFoldDB" id="A0A9X2W308"/>
<sequence>MKKSIALVAMCATALSPILSAPAYADIVPDPVPEYLGEVFPEMTAQCDALADARDTGNGDEWSGEVIPGNATLIAGPTEVGGSRVVDESTIQPLGDYVPSVKEIRGDPFRIGGSVNMFGDQWSSEGYYPHSTYFFEADFDSTFSYAASCAISRAVFHEGEPIHHRAVGVYVILDDYHGRDEEAVRRNCEQLRDNGQDWWGDEFFPENSPKCRFEGTPAYDEPGEDYLDPPVLVDTVALDPVPREQTVGMRAFEDFGEKITVVGEYHIGQVVICISPSTTSKNTQSTGWRLQNGYTGPNCTTDWFKNHAIWGAGTENSNGTFTSVPDYHLY</sequence>
<accession>A0A9X2W308</accession>
<comment type="caution">
    <text evidence="2">The sequence shown here is derived from an EMBL/GenBank/DDBJ whole genome shotgun (WGS) entry which is preliminary data.</text>
</comment>